<dbReference type="Pfam" id="PF25601">
    <property type="entry name" value="AAA_lid_14"/>
    <property type="match status" value="1"/>
</dbReference>
<dbReference type="InterPro" id="IPR025662">
    <property type="entry name" value="Sigma_54_int_dom_ATP-bd_1"/>
</dbReference>
<dbReference type="PANTHER" id="PTHR32071">
    <property type="entry name" value="TRANSCRIPTIONAL REGULATORY PROTEIN"/>
    <property type="match status" value="1"/>
</dbReference>
<reference evidence="8 9" key="1">
    <citation type="submission" date="2020-04" db="EMBL/GenBank/DDBJ databases">
        <title>Paraburkholderia sp. G-4-1-8 isolated from soil.</title>
        <authorList>
            <person name="Dahal R.H."/>
        </authorList>
    </citation>
    <scope>NUCLEOTIDE SEQUENCE [LARGE SCALE GENOMIC DNA]</scope>
    <source>
        <strain evidence="8 9">G-4-1-8</strain>
    </source>
</reference>
<evidence type="ECO:0000256" key="2">
    <source>
        <dbReference type="ARBA" id="ARBA00022840"/>
    </source>
</evidence>
<dbReference type="PRINTS" id="PR01590">
    <property type="entry name" value="HTHFIS"/>
</dbReference>
<dbReference type="Gene3D" id="1.10.10.60">
    <property type="entry name" value="Homeodomain-like"/>
    <property type="match status" value="1"/>
</dbReference>
<dbReference type="InterPro" id="IPR058031">
    <property type="entry name" value="AAA_lid_NorR"/>
</dbReference>
<evidence type="ECO:0000256" key="4">
    <source>
        <dbReference type="ARBA" id="ARBA00023125"/>
    </source>
</evidence>
<dbReference type="InterPro" id="IPR027417">
    <property type="entry name" value="P-loop_NTPase"/>
</dbReference>
<dbReference type="GO" id="GO:0006355">
    <property type="term" value="P:regulation of DNA-templated transcription"/>
    <property type="evidence" value="ECO:0007669"/>
    <property type="project" value="InterPro"/>
</dbReference>
<dbReference type="PROSITE" id="PS00676">
    <property type="entry name" value="SIGMA54_INTERACT_2"/>
    <property type="match status" value="1"/>
</dbReference>
<protein>
    <submittedName>
        <fullName evidence="8">Sigma-54-dependent Fis family transcriptional regulator</fullName>
    </submittedName>
</protein>
<gene>
    <name evidence="8" type="ORF">HHL14_06920</name>
</gene>
<dbReference type="FunFam" id="3.40.50.300:FF:000006">
    <property type="entry name" value="DNA-binding transcriptional regulator NtrC"/>
    <property type="match status" value="1"/>
</dbReference>
<dbReference type="AlphaFoldDB" id="A0A7X9ZW39"/>
<keyword evidence="2" id="KW-0067">ATP-binding</keyword>
<dbReference type="Gene3D" id="3.40.50.300">
    <property type="entry name" value="P-loop containing nucleotide triphosphate hydrolases"/>
    <property type="match status" value="1"/>
</dbReference>
<feature type="compositionally biased region" description="Acidic residues" evidence="6">
    <location>
        <begin position="269"/>
        <end position="278"/>
    </location>
</feature>
<dbReference type="InterPro" id="IPR009057">
    <property type="entry name" value="Homeodomain-like_sf"/>
</dbReference>
<dbReference type="PROSITE" id="PS00675">
    <property type="entry name" value="SIGMA54_INTERACT_1"/>
    <property type="match status" value="1"/>
</dbReference>
<dbReference type="Pfam" id="PF00158">
    <property type="entry name" value="Sigma54_activat"/>
    <property type="match status" value="1"/>
</dbReference>
<comment type="caution">
    <text evidence="8">The sequence shown here is derived from an EMBL/GenBank/DDBJ whole genome shotgun (WGS) entry which is preliminary data.</text>
</comment>
<sequence length="333" mass="37425">MTAYQGELIGDHPSIAEARRLIGRIAQSRVRSVLIYGETGTGKGLVARMLHQQSQRAQKAFIDLNCAAIPAELVESELFGHEKGAFTGAAAKKSGLIEAANGGTVFLDEIREMDLVLQAKLLSLLDTTRFRRVGAVEPIEVDVRFVAATNKILLNEVKSGRFREDLYYRLQVVSINLPPLRERGDDIFILTEQFIRKFNARYERAIVGLDPEVENIFRLYPWPGNVRELENLLERIFVLEDENRILVKHLPQRITRETVQPRPETLPAEADEQTESETGEASGLSFYEATAQFQRELIQSTLARTNGNQGMAARELGLSRHALRHQMSKLGSS</sequence>
<accession>A0A7X9ZW39</accession>
<dbReference type="PROSITE" id="PS50045">
    <property type="entry name" value="SIGMA54_INTERACT_4"/>
    <property type="match status" value="1"/>
</dbReference>
<dbReference type="CDD" id="cd00009">
    <property type="entry name" value="AAA"/>
    <property type="match status" value="1"/>
</dbReference>
<dbReference type="GO" id="GO:0005524">
    <property type="term" value="F:ATP binding"/>
    <property type="evidence" value="ECO:0007669"/>
    <property type="project" value="UniProtKB-KW"/>
</dbReference>
<evidence type="ECO:0000256" key="5">
    <source>
        <dbReference type="ARBA" id="ARBA00023163"/>
    </source>
</evidence>
<evidence type="ECO:0000313" key="9">
    <source>
        <dbReference type="Proteomes" id="UP000583127"/>
    </source>
</evidence>
<dbReference type="SUPFAM" id="SSF52540">
    <property type="entry name" value="P-loop containing nucleoside triphosphate hydrolases"/>
    <property type="match status" value="1"/>
</dbReference>
<name>A0A7X9ZW39_9BURK</name>
<dbReference type="RefSeq" id="WP_169496812.1">
    <property type="nucleotide sequence ID" value="NZ_JABBFZ010000002.1"/>
</dbReference>
<dbReference type="GO" id="GO:0043565">
    <property type="term" value="F:sequence-specific DNA binding"/>
    <property type="evidence" value="ECO:0007669"/>
    <property type="project" value="InterPro"/>
</dbReference>
<keyword evidence="1" id="KW-0547">Nucleotide-binding</keyword>
<keyword evidence="4" id="KW-0238">DNA-binding</keyword>
<dbReference type="InterPro" id="IPR025944">
    <property type="entry name" value="Sigma_54_int_dom_CS"/>
</dbReference>
<dbReference type="InterPro" id="IPR025943">
    <property type="entry name" value="Sigma_54_int_dom_ATP-bd_2"/>
</dbReference>
<dbReference type="InterPro" id="IPR002197">
    <property type="entry name" value="HTH_Fis"/>
</dbReference>
<dbReference type="InterPro" id="IPR002078">
    <property type="entry name" value="Sigma_54_int"/>
</dbReference>
<dbReference type="SMART" id="SM00382">
    <property type="entry name" value="AAA"/>
    <property type="match status" value="1"/>
</dbReference>
<keyword evidence="5" id="KW-0804">Transcription</keyword>
<proteinExistence type="predicted"/>
<evidence type="ECO:0000256" key="3">
    <source>
        <dbReference type="ARBA" id="ARBA00023015"/>
    </source>
</evidence>
<evidence type="ECO:0000256" key="1">
    <source>
        <dbReference type="ARBA" id="ARBA00022741"/>
    </source>
</evidence>
<organism evidence="8 9">
    <name type="scientific">Paraburkholderia antibiotica</name>
    <dbReference type="NCBI Taxonomy" id="2728839"/>
    <lineage>
        <taxon>Bacteria</taxon>
        <taxon>Pseudomonadati</taxon>
        <taxon>Pseudomonadota</taxon>
        <taxon>Betaproteobacteria</taxon>
        <taxon>Burkholderiales</taxon>
        <taxon>Burkholderiaceae</taxon>
        <taxon>Paraburkholderia</taxon>
    </lineage>
</organism>
<keyword evidence="9" id="KW-1185">Reference proteome</keyword>
<dbReference type="Gene3D" id="1.10.8.60">
    <property type="match status" value="1"/>
</dbReference>
<evidence type="ECO:0000313" key="8">
    <source>
        <dbReference type="EMBL" id="NML30562.1"/>
    </source>
</evidence>
<feature type="region of interest" description="Disordered" evidence="6">
    <location>
        <begin position="257"/>
        <end position="282"/>
    </location>
</feature>
<evidence type="ECO:0000259" key="7">
    <source>
        <dbReference type="PROSITE" id="PS50045"/>
    </source>
</evidence>
<keyword evidence="3" id="KW-0805">Transcription regulation</keyword>
<dbReference type="EMBL" id="JABBFZ010000002">
    <property type="protein sequence ID" value="NML30562.1"/>
    <property type="molecule type" value="Genomic_DNA"/>
</dbReference>
<dbReference type="InterPro" id="IPR003593">
    <property type="entry name" value="AAA+_ATPase"/>
</dbReference>
<dbReference type="Proteomes" id="UP000583127">
    <property type="component" value="Unassembled WGS sequence"/>
</dbReference>
<evidence type="ECO:0000256" key="6">
    <source>
        <dbReference type="SAM" id="MobiDB-lite"/>
    </source>
</evidence>
<feature type="domain" description="Sigma-54 factor interaction" evidence="7">
    <location>
        <begin position="8"/>
        <end position="238"/>
    </location>
</feature>
<dbReference type="PROSITE" id="PS00688">
    <property type="entry name" value="SIGMA54_INTERACT_3"/>
    <property type="match status" value="1"/>
</dbReference>
<dbReference type="SUPFAM" id="SSF46689">
    <property type="entry name" value="Homeodomain-like"/>
    <property type="match status" value="1"/>
</dbReference>
<dbReference type="Pfam" id="PF02954">
    <property type="entry name" value="HTH_8"/>
    <property type="match status" value="1"/>
</dbReference>